<accession>A0A6V8LNU6</accession>
<sequence>MSAPTPSPDALAKLLTSAVDASLAFLRKADPDAAGDLDAVRRRDVGRPSIVVVGETKRGKSSLVNALIGVPALSPVDAAVATAAYLEFVHGPEHAARAWLPGREDPVPLGLADLRDWATPFGRLPEGTRPPRRIEVTHSAPLLQYLSMVDTPAPAGSTRCTPRWPWTRSSGPARCCSWWTPPPRSPSRSWSSSSRPASGSTSWCSR</sequence>
<dbReference type="Pfam" id="PF00350">
    <property type="entry name" value="Dynamin_N"/>
    <property type="match status" value="1"/>
</dbReference>
<dbReference type="SUPFAM" id="SSF52540">
    <property type="entry name" value="P-loop containing nucleoside triphosphate hydrolases"/>
    <property type="match status" value="1"/>
</dbReference>
<name>A0A6V8LNU6_9ACTN</name>
<keyword evidence="4" id="KW-1185">Reference proteome</keyword>
<evidence type="ECO:0000313" key="4">
    <source>
        <dbReference type="Proteomes" id="UP000482960"/>
    </source>
</evidence>
<organism evidence="3 4">
    <name type="scientific">Phytohabitans rumicis</name>
    <dbReference type="NCBI Taxonomy" id="1076125"/>
    <lineage>
        <taxon>Bacteria</taxon>
        <taxon>Bacillati</taxon>
        <taxon>Actinomycetota</taxon>
        <taxon>Actinomycetes</taxon>
        <taxon>Micromonosporales</taxon>
        <taxon>Micromonosporaceae</taxon>
    </lineage>
</organism>
<reference evidence="3 4" key="1">
    <citation type="submission" date="2020-03" db="EMBL/GenBank/DDBJ databases">
        <title>Whole genome shotgun sequence of Phytohabitans rumicis NBRC 108638.</title>
        <authorList>
            <person name="Komaki H."/>
            <person name="Tamura T."/>
        </authorList>
    </citation>
    <scope>NUCLEOTIDE SEQUENCE [LARGE SCALE GENOMIC DNA]</scope>
    <source>
        <strain evidence="3 4">NBRC 108638</strain>
    </source>
</reference>
<feature type="region of interest" description="Disordered" evidence="1">
    <location>
        <begin position="181"/>
        <end position="206"/>
    </location>
</feature>
<evidence type="ECO:0000256" key="1">
    <source>
        <dbReference type="SAM" id="MobiDB-lite"/>
    </source>
</evidence>
<feature type="compositionally biased region" description="Low complexity" evidence="1">
    <location>
        <begin position="186"/>
        <end position="206"/>
    </location>
</feature>
<dbReference type="RefSeq" id="WP_246278746.1">
    <property type="nucleotide sequence ID" value="NZ_BLPG01000002.1"/>
</dbReference>
<dbReference type="EMBL" id="BLPG01000002">
    <property type="protein sequence ID" value="GFJ95767.1"/>
    <property type="molecule type" value="Genomic_DNA"/>
</dbReference>
<evidence type="ECO:0000259" key="2">
    <source>
        <dbReference type="Pfam" id="PF00350"/>
    </source>
</evidence>
<gene>
    <name evidence="3" type="ORF">Prum_094090</name>
</gene>
<dbReference type="Gene3D" id="3.40.50.300">
    <property type="entry name" value="P-loop containing nucleotide triphosphate hydrolases"/>
    <property type="match status" value="1"/>
</dbReference>
<dbReference type="InterPro" id="IPR045063">
    <property type="entry name" value="Dynamin_N"/>
</dbReference>
<feature type="domain" description="Dynamin N-terminal" evidence="2">
    <location>
        <begin position="50"/>
        <end position="97"/>
    </location>
</feature>
<proteinExistence type="predicted"/>
<comment type="caution">
    <text evidence="3">The sequence shown here is derived from an EMBL/GenBank/DDBJ whole genome shotgun (WGS) entry which is preliminary data.</text>
</comment>
<dbReference type="InterPro" id="IPR027417">
    <property type="entry name" value="P-loop_NTPase"/>
</dbReference>
<evidence type="ECO:0000313" key="3">
    <source>
        <dbReference type="EMBL" id="GFJ95767.1"/>
    </source>
</evidence>
<dbReference type="AlphaFoldDB" id="A0A6V8LNU6"/>
<reference evidence="3 4" key="2">
    <citation type="submission" date="2020-03" db="EMBL/GenBank/DDBJ databases">
        <authorList>
            <person name="Ichikawa N."/>
            <person name="Kimura A."/>
            <person name="Kitahashi Y."/>
            <person name="Uohara A."/>
        </authorList>
    </citation>
    <scope>NUCLEOTIDE SEQUENCE [LARGE SCALE GENOMIC DNA]</scope>
    <source>
        <strain evidence="3 4">NBRC 108638</strain>
    </source>
</reference>
<protein>
    <recommendedName>
        <fullName evidence="2">Dynamin N-terminal domain-containing protein</fullName>
    </recommendedName>
</protein>
<dbReference type="Proteomes" id="UP000482960">
    <property type="component" value="Unassembled WGS sequence"/>
</dbReference>